<keyword evidence="1" id="KW-0378">Hydrolase</keyword>
<keyword evidence="4" id="KW-1185">Reference proteome</keyword>
<dbReference type="SUPFAM" id="SSF54106">
    <property type="entry name" value="LysM domain"/>
    <property type="match status" value="1"/>
</dbReference>
<dbReference type="SMART" id="SM00646">
    <property type="entry name" value="Ami_3"/>
    <property type="match status" value="1"/>
</dbReference>
<dbReference type="Gene3D" id="3.40.630.40">
    <property type="entry name" value="Zn-dependent exopeptidases"/>
    <property type="match status" value="1"/>
</dbReference>
<dbReference type="CDD" id="cd02696">
    <property type="entry name" value="MurNAc-LAA"/>
    <property type="match status" value="1"/>
</dbReference>
<dbReference type="Gene3D" id="3.10.350.10">
    <property type="entry name" value="LysM domain"/>
    <property type="match status" value="1"/>
</dbReference>
<accession>A0A1D7XLH4</accession>
<evidence type="ECO:0000256" key="1">
    <source>
        <dbReference type="ARBA" id="ARBA00022801"/>
    </source>
</evidence>
<evidence type="ECO:0000313" key="4">
    <source>
        <dbReference type="Proteomes" id="UP000094652"/>
    </source>
</evidence>
<dbReference type="RefSeq" id="WP_069680274.1">
    <property type="nucleotide sequence ID" value="NZ_CP017253.2"/>
</dbReference>
<organism evidence="3 4">
    <name type="scientific">Clostridium taeniosporum</name>
    <dbReference type="NCBI Taxonomy" id="394958"/>
    <lineage>
        <taxon>Bacteria</taxon>
        <taxon>Bacillati</taxon>
        <taxon>Bacillota</taxon>
        <taxon>Clostridia</taxon>
        <taxon>Eubacteriales</taxon>
        <taxon>Clostridiaceae</taxon>
        <taxon>Clostridium</taxon>
    </lineage>
</organism>
<feature type="domain" description="LysM" evidence="2">
    <location>
        <begin position="189"/>
        <end position="233"/>
    </location>
</feature>
<dbReference type="PROSITE" id="PS51782">
    <property type="entry name" value="LYSM"/>
    <property type="match status" value="1"/>
</dbReference>
<dbReference type="EMBL" id="CP017253">
    <property type="protein sequence ID" value="AOR24137.1"/>
    <property type="molecule type" value="Genomic_DNA"/>
</dbReference>
<dbReference type="Proteomes" id="UP000094652">
    <property type="component" value="Chromosome"/>
</dbReference>
<dbReference type="CDD" id="cd00118">
    <property type="entry name" value="LysM"/>
    <property type="match status" value="1"/>
</dbReference>
<dbReference type="OrthoDB" id="5344211at2"/>
<dbReference type="InterPro" id="IPR036779">
    <property type="entry name" value="LysM_dom_sf"/>
</dbReference>
<dbReference type="AlphaFoldDB" id="A0A1D7XLH4"/>
<dbReference type="InterPro" id="IPR018392">
    <property type="entry name" value="LysM"/>
</dbReference>
<dbReference type="InterPro" id="IPR002508">
    <property type="entry name" value="MurNAc-LAA_cat"/>
</dbReference>
<evidence type="ECO:0000259" key="2">
    <source>
        <dbReference type="PROSITE" id="PS51782"/>
    </source>
</evidence>
<dbReference type="PANTHER" id="PTHR30404:SF0">
    <property type="entry name" value="N-ACETYLMURAMOYL-L-ALANINE AMIDASE AMIC"/>
    <property type="match status" value="1"/>
</dbReference>
<dbReference type="KEGG" id="ctae:BGI42_10525"/>
<dbReference type="Pfam" id="PF01520">
    <property type="entry name" value="Amidase_3"/>
    <property type="match status" value="1"/>
</dbReference>
<dbReference type="SMART" id="SM00257">
    <property type="entry name" value="LysM"/>
    <property type="match status" value="1"/>
</dbReference>
<dbReference type="Pfam" id="PF01476">
    <property type="entry name" value="LysM"/>
    <property type="match status" value="1"/>
</dbReference>
<evidence type="ECO:0000313" key="3">
    <source>
        <dbReference type="EMBL" id="AOR24137.1"/>
    </source>
</evidence>
<proteinExistence type="predicted"/>
<dbReference type="GO" id="GO:0030288">
    <property type="term" value="C:outer membrane-bounded periplasmic space"/>
    <property type="evidence" value="ECO:0007669"/>
    <property type="project" value="TreeGrafter"/>
</dbReference>
<gene>
    <name evidence="3" type="ORF">BGI42_10525</name>
</gene>
<dbReference type="InterPro" id="IPR050695">
    <property type="entry name" value="N-acetylmuramoyl_amidase_3"/>
</dbReference>
<sequence>MEKLNTLAIDIGHNVNFDTGAVGVRTENELNMEVGKALIDKFKNTSINVINCTPYNAVSLHDSLNQRVVAANKGKADFFLSIHHNSCPGGRGVEGLCLTGGIAEKVGISILKEVERLGLYNRGVKNRRDLFVINQTIMPALLIECAFCDSASDMNGYKPERVAGAIFNGICNIFDSEKDLSGSFNENQVYYNVVKGDTLYKIAQKFNTTVESLVELNEIKDKNLIYVGQDLRIK</sequence>
<dbReference type="GO" id="GO:0009253">
    <property type="term" value="P:peptidoglycan catabolic process"/>
    <property type="evidence" value="ECO:0007669"/>
    <property type="project" value="InterPro"/>
</dbReference>
<name>A0A1D7XLH4_9CLOT</name>
<dbReference type="PANTHER" id="PTHR30404">
    <property type="entry name" value="N-ACETYLMURAMOYL-L-ALANINE AMIDASE"/>
    <property type="match status" value="1"/>
</dbReference>
<reference evidence="4" key="1">
    <citation type="submission" date="2016-09" db="EMBL/GenBank/DDBJ databases">
        <title>Genomics of Clostridium taeniosporum, an organism which forms endospores with ribbon-like appendages.</title>
        <authorList>
            <person name="Walker J.R."/>
        </authorList>
    </citation>
    <scope>NUCLEOTIDE SEQUENCE [LARGE SCALE GENOMIC DNA]</scope>
    <source>
        <strain evidence="4">1/k</strain>
    </source>
</reference>
<dbReference type="STRING" id="394958.BGI42_10525"/>
<dbReference type="SUPFAM" id="SSF53187">
    <property type="entry name" value="Zn-dependent exopeptidases"/>
    <property type="match status" value="1"/>
</dbReference>
<dbReference type="GO" id="GO:0008745">
    <property type="term" value="F:N-acetylmuramoyl-L-alanine amidase activity"/>
    <property type="evidence" value="ECO:0007669"/>
    <property type="project" value="InterPro"/>
</dbReference>
<protein>
    <submittedName>
        <fullName evidence="3">N-acetylmuramoyl-L-alanine amidase</fullName>
    </submittedName>
</protein>